<dbReference type="OMA" id="WFIDEGW"/>
<keyword evidence="10" id="KW-1185">Reference proteome</keyword>
<dbReference type="Gene3D" id="2.40.330.10">
    <property type="entry name" value="DNA-binding pseudobarrel domain"/>
    <property type="match status" value="1"/>
</dbReference>
<dbReference type="PROSITE" id="PS50863">
    <property type="entry name" value="B3"/>
    <property type="match status" value="1"/>
</dbReference>
<dbReference type="PaxDb" id="3880-AES89038"/>
<dbReference type="HOGENOM" id="CLU_089097_0_0_1"/>
<evidence type="ECO:0000256" key="5">
    <source>
        <dbReference type="ARBA" id="ARBA00023242"/>
    </source>
</evidence>
<comment type="subcellular location">
    <subcellularLocation>
        <location evidence="1">Nucleus</location>
    </subcellularLocation>
</comment>
<evidence type="ECO:0000256" key="4">
    <source>
        <dbReference type="ARBA" id="ARBA00023163"/>
    </source>
</evidence>
<dbReference type="Proteomes" id="UP000002051">
    <property type="component" value="Chromosome 4"/>
</dbReference>
<feature type="domain" description="TF-B3" evidence="6">
    <location>
        <begin position="44"/>
        <end position="105"/>
    </location>
</feature>
<dbReference type="Gramene" id="rna23630">
    <property type="protein sequence ID" value="RHN61192.1"/>
    <property type="gene ID" value="gene23630"/>
</dbReference>
<name>G7JEY0_MEDTR</name>
<dbReference type="GO" id="GO:0003677">
    <property type="term" value="F:DNA binding"/>
    <property type="evidence" value="ECO:0007669"/>
    <property type="project" value="UniProtKB-KW"/>
</dbReference>
<dbReference type="PANTHER" id="PTHR31920">
    <property type="entry name" value="B3 DOMAIN-CONTAINING"/>
    <property type="match status" value="1"/>
</dbReference>
<dbReference type="EnsemblPlants" id="AES89038">
    <property type="protein sequence ID" value="AES89038"/>
    <property type="gene ID" value="MTR_4g068310"/>
</dbReference>
<protein>
    <submittedName>
        <fullName evidence="7">B3 DNA-binding domain protein</fullName>
    </submittedName>
    <submittedName>
        <fullName evidence="8">Putative transcription factor B3-Domain family</fullName>
    </submittedName>
</protein>
<sequence>MDHEQQDKPSFFAIIKEGFNTKCMKVPPKIVMDLGEEFWKKASIILVCSSGEKWEVKILKKANDIYVRNFGWQKFLKDNSVGLEEFLVFTYIGENLFNVEIYGKNGLEKPCFKKKQEVVAAPIVAKRKRGRPRRNPAGVEEEKEEAAPTIVAKTKMVQRKYPSRVCVRKEKAETLATIVTKKGIPRKNPAPLSVILVD</sequence>
<reference evidence="8" key="4">
    <citation type="journal article" date="2018" name="Nat. Plants">
        <title>Whole-genome landscape of Medicago truncatula symbiotic genes.</title>
        <authorList>
            <person name="Pecrix Y."/>
            <person name="Gamas P."/>
            <person name="Carrere S."/>
        </authorList>
    </citation>
    <scope>NUCLEOTIDE SEQUENCE</scope>
    <source>
        <tissue evidence="8">Leaves</tissue>
    </source>
</reference>
<keyword evidence="5" id="KW-0539">Nucleus</keyword>
<dbReference type="InterPro" id="IPR050655">
    <property type="entry name" value="Plant_B3_domain"/>
</dbReference>
<organism evidence="7 10">
    <name type="scientific">Medicago truncatula</name>
    <name type="common">Barrel medic</name>
    <name type="synonym">Medicago tribuloides</name>
    <dbReference type="NCBI Taxonomy" id="3880"/>
    <lineage>
        <taxon>Eukaryota</taxon>
        <taxon>Viridiplantae</taxon>
        <taxon>Streptophyta</taxon>
        <taxon>Embryophyta</taxon>
        <taxon>Tracheophyta</taxon>
        <taxon>Spermatophyta</taxon>
        <taxon>Magnoliopsida</taxon>
        <taxon>eudicotyledons</taxon>
        <taxon>Gunneridae</taxon>
        <taxon>Pentapetalae</taxon>
        <taxon>rosids</taxon>
        <taxon>fabids</taxon>
        <taxon>Fabales</taxon>
        <taxon>Fabaceae</taxon>
        <taxon>Papilionoideae</taxon>
        <taxon>50 kb inversion clade</taxon>
        <taxon>NPAAA clade</taxon>
        <taxon>Hologalegina</taxon>
        <taxon>IRL clade</taxon>
        <taxon>Trifolieae</taxon>
        <taxon>Medicago</taxon>
    </lineage>
</organism>
<dbReference type="InterPro" id="IPR015300">
    <property type="entry name" value="DNA-bd_pseudobarrel_sf"/>
</dbReference>
<dbReference type="STRING" id="3880.G7JEY0"/>
<evidence type="ECO:0000313" key="8">
    <source>
        <dbReference type="EMBL" id="RHN61192.1"/>
    </source>
</evidence>
<evidence type="ECO:0000313" key="9">
    <source>
        <dbReference type="EnsemblPlants" id="AES89038"/>
    </source>
</evidence>
<evidence type="ECO:0000313" key="7">
    <source>
        <dbReference type="EMBL" id="AES89038.1"/>
    </source>
</evidence>
<dbReference type="OrthoDB" id="1666376at2759"/>
<dbReference type="CDD" id="cd10017">
    <property type="entry name" value="B3_DNA"/>
    <property type="match status" value="1"/>
</dbReference>
<dbReference type="Pfam" id="PF02362">
    <property type="entry name" value="B3"/>
    <property type="match status" value="1"/>
</dbReference>
<dbReference type="Proteomes" id="UP000265566">
    <property type="component" value="Chromosome 4"/>
</dbReference>
<evidence type="ECO:0000313" key="10">
    <source>
        <dbReference type="Proteomes" id="UP000002051"/>
    </source>
</evidence>
<dbReference type="EMBL" id="CM001220">
    <property type="protein sequence ID" value="AES89038.1"/>
    <property type="molecule type" value="Genomic_DNA"/>
</dbReference>
<dbReference type="GO" id="GO:0005634">
    <property type="term" value="C:nucleus"/>
    <property type="evidence" value="ECO:0007669"/>
    <property type="project" value="UniProtKB-SubCell"/>
</dbReference>
<proteinExistence type="predicted"/>
<dbReference type="EMBL" id="PSQE01000004">
    <property type="protein sequence ID" value="RHN61192.1"/>
    <property type="molecule type" value="Genomic_DNA"/>
</dbReference>
<evidence type="ECO:0000256" key="1">
    <source>
        <dbReference type="ARBA" id="ARBA00004123"/>
    </source>
</evidence>
<dbReference type="InterPro" id="IPR003340">
    <property type="entry name" value="B3_DNA-bd"/>
</dbReference>
<dbReference type="PANTHER" id="PTHR31920:SF122">
    <property type="entry name" value="B3 DOMAIN-CONTAINING PROTEIN REM23"/>
    <property type="match status" value="1"/>
</dbReference>
<keyword evidence="4" id="KW-0804">Transcription</keyword>
<dbReference type="AlphaFoldDB" id="G7JEY0"/>
<evidence type="ECO:0000256" key="2">
    <source>
        <dbReference type="ARBA" id="ARBA00023015"/>
    </source>
</evidence>
<accession>G7JEY0</accession>
<keyword evidence="3 7" id="KW-0238">DNA-binding</keyword>
<reference evidence="7 10" key="1">
    <citation type="journal article" date="2011" name="Nature">
        <title>The Medicago genome provides insight into the evolution of rhizobial symbioses.</title>
        <authorList>
            <person name="Young N.D."/>
            <person name="Debelle F."/>
            <person name="Oldroyd G.E."/>
            <person name="Geurts R."/>
            <person name="Cannon S.B."/>
            <person name="Udvardi M.K."/>
            <person name="Benedito V.A."/>
            <person name="Mayer K.F."/>
            <person name="Gouzy J."/>
            <person name="Schoof H."/>
            <person name="Van de Peer Y."/>
            <person name="Proost S."/>
            <person name="Cook D.R."/>
            <person name="Meyers B.C."/>
            <person name="Spannagl M."/>
            <person name="Cheung F."/>
            <person name="De Mita S."/>
            <person name="Krishnakumar V."/>
            <person name="Gundlach H."/>
            <person name="Zhou S."/>
            <person name="Mudge J."/>
            <person name="Bharti A.K."/>
            <person name="Murray J.D."/>
            <person name="Naoumkina M.A."/>
            <person name="Rosen B."/>
            <person name="Silverstein K.A."/>
            <person name="Tang H."/>
            <person name="Rombauts S."/>
            <person name="Zhao P.X."/>
            <person name="Zhou P."/>
            <person name="Barbe V."/>
            <person name="Bardou P."/>
            <person name="Bechner M."/>
            <person name="Bellec A."/>
            <person name="Berger A."/>
            <person name="Berges H."/>
            <person name="Bidwell S."/>
            <person name="Bisseling T."/>
            <person name="Choisne N."/>
            <person name="Couloux A."/>
            <person name="Denny R."/>
            <person name="Deshpande S."/>
            <person name="Dai X."/>
            <person name="Doyle J.J."/>
            <person name="Dudez A.M."/>
            <person name="Farmer A.D."/>
            <person name="Fouteau S."/>
            <person name="Franken C."/>
            <person name="Gibelin C."/>
            <person name="Gish J."/>
            <person name="Goldstein S."/>
            <person name="Gonzalez A.J."/>
            <person name="Green P.J."/>
            <person name="Hallab A."/>
            <person name="Hartog M."/>
            <person name="Hua A."/>
            <person name="Humphray S.J."/>
            <person name="Jeong D.H."/>
            <person name="Jing Y."/>
            <person name="Jocker A."/>
            <person name="Kenton S.M."/>
            <person name="Kim D.J."/>
            <person name="Klee K."/>
            <person name="Lai H."/>
            <person name="Lang C."/>
            <person name="Lin S."/>
            <person name="Macmil S.L."/>
            <person name="Magdelenat G."/>
            <person name="Matthews L."/>
            <person name="McCorrison J."/>
            <person name="Monaghan E.L."/>
            <person name="Mun J.H."/>
            <person name="Najar F.Z."/>
            <person name="Nicholson C."/>
            <person name="Noirot C."/>
            <person name="O'Bleness M."/>
            <person name="Paule C.R."/>
            <person name="Poulain J."/>
            <person name="Prion F."/>
            <person name="Qin B."/>
            <person name="Qu C."/>
            <person name="Retzel E.F."/>
            <person name="Riddle C."/>
            <person name="Sallet E."/>
            <person name="Samain S."/>
            <person name="Samson N."/>
            <person name="Sanders I."/>
            <person name="Saurat O."/>
            <person name="Scarpelli C."/>
            <person name="Schiex T."/>
            <person name="Segurens B."/>
            <person name="Severin A.J."/>
            <person name="Sherrier D.J."/>
            <person name="Shi R."/>
            <person name="Sims S."/>
            <person name="Singer S.R."/>
            <person name="Sinharoy S."/>
            <person name="Sterck L."/>
            <person name="Viollet A."/>
            <person name="Wang B.B."/>
            <person name="Wang K."/>
            <person name="Wang M."/>
            <person name="Wang X."/>
            <person name="Warfsmann J."/>
            <person name="Weissenbach J."/>
            <person name="White D.D."/>
            <person name="White J.D."/>
            <person name="Wiley G.B."/>
            <person name="Wincker P."/>
            <person name="Xing Y."/>
            <person name="Yang L."/>
            <person name="Yao Z."/>
            <person name="Ying F."/>
            <person name="Zhai J."/>
            <person name="Zhou L."/>
            <person name="Zuber A."/>
            <person name="Denarie J."/>
            <person name="Dixon R.A."/>
            <person name="May G.D."/>
            <person name="Schwartz D.C."/>
            <person name="Rogers J."/>
            <person name="Quetier F."/>
            <person name="Town C.D."/>
            <person name="Roe B.A."/>
        </authorList>
    </citation>
    <scope>NUCLEOTIDE SEQUENCE [LARGE SCALE GENOMIC DNA]</scope>
    <source>
        <strain evidence="7">A17</strain>
        <strain evidence="9 10">cv. Jemalong A17</strain>
    </source>
</reference>
<evidence type="ECO:0000256" key="3">
    <source>
        <dbReference type="ARBA" id="ARBA00023125"/>
    </source>
</evidence>
<reference evidence="9" key="3">
    <citation type="submission" date="2015-04" db="UniProtKB">
        <authorList>
            <consortium name="EnsemblPlants"/>
        </authorList>
    </citation>
    <scope>IDENTIFICATION</scope>
    <source>
        <strain evidence="9">cv. Jemalong A17</strain>
    </source>
</reference>
<keyword evidence="2" id="KW-0805">Transcription regulation</keyword>
<reference evidence="7 10" key="2">
    <citation type="journal article" date="2014" name="BMC Genomics">
        <title>An improved genome release (version Mt4.0) for the model legume Medicago truncatula.</title>
        <authorList>
            <person name="Tang H."/>
            <person name="Krishnakumar V."/>
            <person name="Bidwell S."/>
            <person name="Rosen B."/>
            <person name="Chan A."/>
            <person name="Zhou S."/>
            <person name="Gentzbittel L."/>
            <person name="Childs K.L."/>
            <person name="Yandell M."/>
            <person name="Gundlach H."/>
            <person name="Mayer K.F."/>
            <person name="Schwartz D.C."/>
            <person name="Town C.D."/>
        </authorList>
    </citation>
    <scope>GENOME REANNOTATION</scope>
    <source>
        <strain evidence="9 10">cv. Jemalong A17</strain>
    </source>
</reference>
<dbReference type="SUPFAM" id="SSF101936">
    <property type="entry name" value="DNA-binding pseudobarrel domain"/>
    <property type="match status" value="1"/>
</dbReference>
<dbReference type="KEGG" id="mtr:11414897"/>
<dbReference type="SMART" id="SM01019">
    <property type="entry name" value="B3"/>
    <property type="match status" value="1"/>
</dbReference>
<gene>
    <name evidence="9" type="primary">11414897</name>
    <name evidence="7" type="ordered locus">MTR_4g068310</name>
    <name evidence="8" type="ORF">MtrunA17_Chr4g0033951</name>
</gene>
<evidence type="ECO:0000259" key="6">
    <source>
        <dbReference type="PROSITE" id="PS50863"/>
    </source>
</evidence>